<dbReference type="AlphaFoldDB" id="A0A916UH79"/>
<dbReference type="PANTHER" id="PTHR35841:SF1">
    <property type="entry name" value="PHOSPHONATES-BINDING PERIPLASMIC PROTEIN"/>
    <property type="match status" value="1"/>
</dbReference>
<dbReference type="SUPFAM" id="SSF53850">
    <property type="entry name" value="Periplasmic binding protein-like II"/>
    <property type="match status" value="1"/>
</dbReference>
<keyword evidence="4" id="KW-1185">Reference proteome</keyword>
<evidence type="ECO:0000313" key="3">
    <source>
        <dbReference type="EMBL" id="GGC71811.1"/>
    </source>
</evidence>
<accession>A0A916UH79</accession>
<dbReference type="InterPro" id="IPR001156">
    <property type="entry name" value="Transferrin-like_dom"/>
</dbReference>
<dbReference type="SMART" id="SM00094">
    <property type="entry name" value="TR_FER"/>
    <property type="match status" value="1"/>
</dbReference>
<dbReference type="PROSITE" id="PS51257">
    <property type="entry name" value="PROKAR_LIPOPROTEIN"/>
    <property type="match status" value="1"/>
</dbReference>
<feature type="chain" id="PRO_5037172222" description="Transferrin-like domain-containing protein" evidence="1">
    <location>
        <begin position="21"/>
        <end position="337"/>
    </location>
</feature>
<evidence type="ECO:0000313" key="4">
    <source>
        <dbReference type="Proteomes" id="UP000641514"/>
    </source>
</evidence>
<comment type="caution">
    <text evidence="3">The sequence shown here is derived from an EMBL/GenBank/DDBJ whole genome shotgun (WGS) entry which is preliminary data.</text>
</comment>
<dbReference type="EMBL" id="BMJH01000003">
    <property type="protein sequence ID" value="GGC71811.1"/>
    <property type="molecule type" value="Genomic_DNA"/>
</dbReference>
<dbReference type="Proteomes" id="UP000641514">
    <property type="component" value="Unassembled WGS sequence"/>
</dbReference>
<reference evidence="3" key="1">
    <citation type="journal article" date="2014" name="Int. J. Syst. Evol. Microbiol.">
        <title>Complete genome sequence of Corynebacterium casei LMG S-19264T (=DSM 44701T), isolated from a smear-ripened cheese.</title>
        <authorList>
            <consortium name="US DOE Joint Genome Institute (JGI-PGF)"/>
            <person name="Walter F."/>
            <person name="Albersmeier A."/>
            <person name="Kalinowski J."/>
            <person name="Ruckert C."/>
        </authorList>
    </citation>
    <scope>NUCLEOTIDE SEQUENCE</scope>
    <source>
        <strain evidence="3">CGMCC 1.15478</strain>
    </source>
</reference>
<dbReference type="PRINTS" id="PR00422">
    <property type="entry name" value="TRANSFERRIN"/>
</dbReference>
<dbReference type="RefSeq" id="WP_188675717.1">
    <property type="nucleotide sequence ID" value="NZ_BMJH01000003.1"/>
</dbReference>
<evidence type="ECO:0000259" key="2">
    <source>
        <dbReference type="SMART" id="SM00094"/>
    </source>
</evidence>
<dbReference type="PANTHER" id="PTHR35841">
    <property type="entry name" value="PHOSPHONATES-BINDING PERIPLASMIC PROTEIN"/>
    <property type="match status" value="1"/>
</dbReference>
<protein>
    <recommendedName>
        <fullName evidence="2">Transferrin-like domain-containing protein</fullName>
    </recommendedName>
</protein>
<name>A0A916UH79_9ACTN</name>
<proteinExistence type="predicted"/>
<organism evidence="3 4">
    <name type="scientific">Hoyosella rhizosphaerae</name>
    <dbReference type="NCBI Taxonomy" id="1755582"/>
    <lineage>
        <taxon>Bacteria</taxon>
        <taxon>Bacillati</taxon>
        <taxon>Actinomycetota</taxon>
        <taxon>Actinomycetes</taxon>
        <taxon>Mycobacteriales</taxon>
        <taxon>Hoyosellaceae</taxon>
        <taxon>Hoyosella</taxon>
    </lineage>
</organism>
<reference evidence="3" key="2">
    <citation type="submission" date="2020-09" db="EMBL/GenBank/DDBJ databases">
        <authorList>
            <person name="Sun Q."/>
            <person name="Zhou Y."/>
        </authorList>
    </citation>
    <scope>NUCLEOTIDE SEQUENCE</scope>
    <source>
        <strain evidence="3">CGMCC 1.15478</strain>
    </source>
</reference>
<feature type="signal peptide" evidence="1">
    <location>
        <begin position="1"/>
        <end position="20"/>
    </location>
</feature>
<dbReference type="Pfam" id="PF12974">
    <property type="entry name" value="Phosphonate-bd"/>
    <property type="match status" value="1"/>
</dbReference>
<evidence type="ECO:0000256" key="1">
    <source>
        <dbReference type="SAM" id="SignalP"/>
    </source>
</evidence>
<sequence length="337" mass="35019">MTLKIVATVIGAGLAATVSACGTADPVSDSYVVAFKVAEDRQEFVESADALAQWITDATGTPTDVLTVLDDQAQITALATGQADVAYMSGGPSWIAWSTFGAEAIAAAVQEGGDTSYIAGFWTLADSGINDIEGMRGTRSCHTGELAGTGMLVPMGYLIGHGYIDMTDLDTDDISSLRQAREQFFASSKIGGGYLGALQCLSTGEGDVATGRSTAWNDFCGTEDPQPWCLPRSAYEWVPASGGADPALEGTGGLVRVPSHPVMVSPTLPDSDRAALQQAFLALSDNALSDNESGQQILTEILGAESFRTVTAESHLAPYGDVVQHVPGIENHFGGGN</sequence>
<dbReference type="Gene3D" id="3.40.190.10">
    <property type="entry name" value="Periplasmic binding protein-like II"/>
    <property type="match status" value="2"/>
</dbReference>
<keyword evidence="1" id="KW-0732">Signal</keyword>
<gene>
    <name evidence="3" type="ORF">GCM10011410_26040</name>
</gene>
<feature type="domain" description="Transferrin-like" evidence="2">
    <location>
        <begin position="45"/>
        <end position="332"/>
    </location>
</feature>